<feature type="chain" id="PRO_5043493039" evidence="1">
    <location>
        <begin position="19"/>
        <end position="149"/>
    </location>
</feature>
<dbReference type="Pfam" id="PF13620">
    <property type="entry name" value="CarboxypepD_reg"/>
    <property type="match status" value="1"/>
</dbReference>
<name>A0AAU7DKT9_9BACT</name>
<reference evidence="2" key="1">
    <citation type="submission" date="2023-03" db="EMBL/GenBank/DDBJ databases">
        <title>Edaphobacter sp.</title>
        <authorList>
            <person name="Huber K.J."/>
            <person name="Papendorf J."/>
            <person name="Pilke C."/>
            <person name="Bunk B."/>
            <person name="Sproeer C."/>
            <person name="Pester M."/>
        </authorList>
    </citation>
    <scope>NUCLEOTIDE SEQUENCE</scope>
    <source>
        <strain evidence="2">DSM 110680</strain>
    </source>
</reference>
<keyword evidence="2" id="KW-0378">Hydrolase</keyword>
<accession>A0AAU7DKT9</accession>
<dbReference type="RefSeq" id="WP_348263166.1">
    <property type="nucleotide sequence ID" value="NZ_CP121196.1"/>
</dbReference>
<dbReference type="Gene3D" id="2.60.40.1120">
    <property type="entry name" value="Carboxypeptidase-like, regulatory domain"/>
    <property type="match status" value="1"/>
</dbReference>
<dbReference type="AlphaFoldDB" id="A0AAU7DKT9"/>
<organism evidence="2">
    <name type="scientific">Telmatobacter sp. DSM 110680</name>
    <dbReference type="NCBI Taxonomy" id="3036704"/>
    <lineage>
        <taxon>Bacteria</taxon>
        <taxon>Pseudomonadati</taxon>
        <taxon>Acidobacteriota</taxon>
        <taxon>Terriglobia</taxon>
        <taxon>Terriglobales</taxon>
        <taxon>Acidobacteriaceae</taxon>
        <taxon>Telmatobacter</taxon>
    </lineage>
</organism>
<feature type="signal peptide" evidence="1">
    <location>
        <begin position="1"/>
        <end position="18"/>
    </location>
</feature>
<dbReference type="EMBL" id="CP121196">
    <property type="protein sequence ID" value="XBH17940.1"/>
    <property type="molecule type" value="Genomic_DNA"/>
</dbReference>
<dbReference type="SUPFAM" id="SSF49464">
    <property type="entry name" value="Carboxypeptidase regulatory domain-like"/>
    <property type="match status" value="1"/>
</dbReference>
<keyword evidence="2" id="KW-0121">Carboxypeptidase</keyword>
<keyword evidence="2" id="KW-0645">Protease</keyword>
<dbReference type="InterPro" id="IPR008969">
    <property type="entry name" value="CarboxyPept-like_regulatory"/>
</dbReference>
<protein>
    <submittedName>
        <fullName evidence="2">Carboxypeptidase-like regulatory domain-containing protein</fullName>
    </submittedName>
</protein>
<proteinExistence type="predicted"/>
<gene>
    <name evidence="2" type="ORF">P8935_01095</name>
</gene>
<dbReference type="GO" id="GO:0004180">
    <property type="term" value="F:carboxypeptidase activity"/>
    <property type="evidence" value="ECO:0007669"/>
    <property type="project" value="UniProtKB-KW"/>
</dbReference>
<sequence length="149" mass="15935">MAAGFVLAASLAAGTAAAQTLDSPNMARLSGTVLSPDGSTPMKGVLVVLIAGEKTAASGQTDQAGNFTLSVEPGKYDVVISRNVFQKSRIPSTELHQGDQIIPPLRIGFDQQATFETVTMGVVVSTYRYPASFIFKHPLRYLKNIRHQL</sequence>
<evidence type="ECO:0000256" key="1">
    <source>
        <dbReference type="SAM" id="SignalP"/>
    </source>
</evidence>
<keyword evidence="1" id="KW-0732">Signal</keyword>
<evidence type="ECO:0000313" key="2">
    <source>
        <dbReference type="EMBL" id="XBH17940.1"/>
    </source>
</evidence>